<feature type="transmembrane region" description="Helical" evidence="2">
    <location>
        <begin position="172"/>
        <end position="197"/>
    </location>
</feature>
<gene>
    <name evidence="3" type="ORF">PIB30_097655</name>
</gene>
<feature type="compositionally biased region" description="Basic and acidic residues" evidence="1">
    <location>
        <begin position="73"/>
        <end position="86"/>
    </location>
</feature>
<evidence type="ECO:0000256" key="1">
    <source>
        <dbReference type="SAM" id="MobiDB-lite"/>
    </source>
</evidence>
<feature type="non-terminal residue" evidence="3">
    <location>
        <position position="205"/>
    </location>
</feature>
<comment type="caution">
    <text evidence="3">The sequence shown here is derived from an EMBL/GenBank/DDBJ whole genome shotgun (WGS) entry which is preliminary data.</text>
</comment>
<keyword evidence="4" id="KW-1185">Reference proteome</keyword>
<organism evidence="3 4">
    <name type="scientific">Stylosanthes scabra</name>
    <dbReference type="NCBI Taxonomy" id="79078"/>
    <lineage>
        <taxon>Eukaryota</taxon>
        <taxon>Viridiplantae</taxon>
        <taxon>Streptophyta</taxon>
        <taxon>Embryophyta</taxon>
        <taxon>Tracheophyta</taxon>
        <taxon>Spermatophyta</taxon>
        <taxon>Magnoliopsida</taxon>
        <taxon>eudicotyledons</taxon>
        <taxon>Gunneridae</taxon>
        <taxon>Pentapetalae</taxon>
        <taxon>rosids</taxon>
        <taxon>fabids</taxon>
        <taxon>Fabales</taxon>
        <taxon>Fabaceae</taxon>
        <taxon>Papilionoideae</taxon>
        <taxon>50 kb inversion clade</taxon>
        <taxon>dalbergioids sensu lato</taxon>
        <taxon>Dalbergieae</taxon>
        <taxon>Pterocarpus clade</taxon>
        <taxon>Stylosanthes</taxon>
    </lineage>
</organism>
<keyword evidence="2" id="KW-1133">Transmembrane helix</keyword>
<feature type="transmembrane region" description="Helical" evidence="2">
    <location>
        <begin position="116"/>
        <end position="133"/>
    </location>
</feature>
<accession>A0ABU6UVW5</accession>
<name>A0ABU6UVW5_9FABA</name>
<protein>
    <submittedName>
        <fullName evidence="3">Uncharacterized protein</fullName>
    </submittedName>
</protein>
<dbReference type="EMBL" id="JASCZI010123249">
    <property type="protein sequence ID" value="MED6165234.1"/>
    <property type="molecule type" value="Genomic_DNA"/>
</dbReference>
<proteinExistence type="predicted"/>
<keyword evidence="2" id="KW-0812">Transmembrane</keyword>
<evidence type="ECO:0000313" key="3">
    <source>
        <dbReference type="EMBL" id="MED6165234.1"/>
    </source>
</evidence>
<evidence type="ECO:0000313" key="4">
    <source>
        <dbReference type="Proteomes" id="UP001341840"/>
    </source>
</evidence>
<evidence type="ECO:0000256" key="2">
    <source>
        <dbReference type="SAM" id="Phobius"/>
    </source>
</evidence>
<dbReference type="Proteomes" id="UP001341840">
    <property type="component" value="Unassembled WGS sequence"/>
</dbReference>
<sequence length="205" mass="22475">MSKRGLDVTYQSSPSLHQSKIMSRLALTTHLAKRDIHGLKASLGKLAKLKNNALAGGKSEIPKGFRASIEMGKNSHETSARPERESPSQTPKSPKDLKYLKYLYINFTQPNIVNSFSQKIACIHVLLLLLLILPPPPSPHPPLCATSPLLSLSSSSSSSPSSSSFSPVPSSSSFVCTIFFFLLLLLCVRPLLVLLLLEEKLEYLY</sequence>
<reference evidence="3 4" key="1">
    <citation type="journal article" date="2023" name="Plants (Basel)">
        <title>Bridging the Gap: Combining Genomics and Transcriptomics Approaches to Understand Stylosanthes scabra, an Orphan Legume from the Brazilian Caatinga.</title>
        <authorList>
            <person name="Ferreira-Neto J.R.C."/>
            <person name="da Silva M.D."/>
            <person name="Binneck E."/>
            <person name="de Melo N.F."/>
            <person name="da Silva R.H."/>
            <person name="de Melo A.L.T.M."/>
            <person name="Pandolfi V."/>
            <person name="Bustamante F.O."/>
            <person name="Brasileiro-Vidal A.C."/>
            <person name="Benko-Iseppon A.M."/>
        </authorList>
    </citation>
    <scope>NUCLEOTIDE SEQUENCE [LARGE SCALE GENOMIC DNA]</scope>
    <source>
        <tissue evidence="3">Leaves</tissue>
    </source>
</reference>
<keyword evidence="2" id="KW-0472">Membrane</keyword>
<feature type="region of interest" description="Disordered" evidence="1">
    <location>
        <begin position="73"/>
        <end position="94"/>
    </location>
</feature>